<dbReference type="AlphaFoldDB" id="A0A9J6A6S0"/>
<protein>
    <submittedName>
        <fullName evidence="2">Uncharacterized protein</fullName>
    </submittedName>
</protein>
<feature type="region of interest" description="Disordered" evidence="1">
    <location>
        <begin position="83"/>
        <end position="137"/>
    </location>
</feature>
<dbReference type="PANTHER" id="PTHR34222">
    <property type="entry name" value="GAG_PRE-INTEGRS DOMAIN-CONTAINING PROTEIN"/>
    <property type="match status" value="1"/>
</dbReference>
<reference evidence="2 3" key="1">
    <citation type="submission" date="2020-09" db="EMBL/GenBank/DDBJ databases">
        <title>De no assembly of potato wild relative species, Solanum commersonii.</title>
        <authorList>
            <person name="Cho K."/>
        </authorList>
    </citation>
    <scope>NUCLEOTIDE SEQUENCE [LARGE SCALE GENOMIC DNA]</scope>
    <source>
        <strain evidence="2">LZ3.2</strain>
        <tissue evidence="2">Leaf</tissue>
    </source>
</reference>
<evidence type="ECO:0000313" key="2">
    <source>
        <dbReference type="EMBL" id="KAG5620050.1"/>
    </source>
</evidence>
<dbReference type="EMBL" id="JACXVP010000002">
    <property type="protein sequence ID" value="KAG5620050.1"/>
    <property type="molecule type" value="Genomic_DNA"/>
</dbReference>
<sequence>MVIESGSSSNDNTVNNNGVGASTFRSMRSNYSSTDNPNFRTNYSQTASYISNKPRIICDYCKKPGHTRDKCYKLHGYPHTNNQNANISIQNGYRGNNQNPRFNKGKGLMADVQGDGCSGEDEHKGTHDDTCPHLTRE</sequence>
<evidence type="ECO:0000313" key="3">
    <source>
        <dbReference type="Proteomes" id="UP000824120"/>
    </source>
</evidence>
<dbReference type="OrthoDB" id="1305271at2759"/>
<keyword evidence="3" id="KW-1185">Reference proteome</keyword>
<comment type="caution">
    <text evidence="2">The sequence shown here is derived from an EMBL/GenBank/DDBJ whole genome shotgun (WGS) entry which is preliminary data.</text>
</comment>
<name>A0A9J6A6S0_SOLCO</name>
<dbReference type="PANTHER" id="PTHR34222:SF89">
    <property type="match status" value="1"/>
</dbReference>
<feature type="compositionally biased region" description="Polar residues" evidence="1">
    <location>
        <begin position="83"/>
        <end position="101"/>
    </location>
</feature>
<evidence type="ECO:0000256" key="1">
    <source>
        <dbReference type="SAM" id="MobiDB-lite"/>
    </source>
</evidence>
<proteinExistence type="predicted"/>
<dbReference type="Pfam" id="PF16588">
    <property type="entry name" value="zf-C2H2_10"/>
    <property type="match status" value="1"/>
</dbReference>
<feature type="region of interest" description="Disordered" evidence="1">
    <location>
        <begin position="1"/>
        <end position="23"/>
    </location>
</feature>
<feature type="compositionally biased region" description="Basic and acidic residues" evidence="1">
    <location>
        <begin position="120"/>
        <end position="137"/>
    </location>
</feature>
<gene>
    <name evidence="2" type="ORF">H5410_005268</name>
</gene>
<organism evidence="2 3">
    <name type="scientific">Solanum commersonii</name>
    <name type="common">Commerson's wild potato</name>
    <name type="synonym">Commerson's nightshade</name>
    <dbReference type="NCBI Taxonomy" id="4109"/>
    <lineage>
        <taxon>Eukaryota</taxon>
        <taxon>Viridiplantae</taxon>
        <taxon>Streptophyta</taxon>
        <taxon>Embryophyta</taxon>
        <taxon>Tracheophyta</taxon>
        <taxon>Spermatophyta</taxon>
        <taxon>Magnoliopsida</taxon>
        <taxon>eudicotyledons</taxon>
        <taxon>Gunneridae</taxon>
        <taxon>Pentapetalae</taxon>
        <taxon>asterids</taxon>
        <taxon>lamiids</taxon>
        <taxon>Solanales</taxon>
        <taxon>Solanaceae</taxon>
        <taxon>Solanoideae</taxon>
        <taxon>Solaneae</taxon>
        <taxon>Solanum</taxon>
    </lineage>
</organism>
<accession>A0A9J6A6S0</accession>
<dbReference type="Proteomes" id="UP000824120">
    <property type="component" value="Chromosome 2"/>
</dbReference>